<accession>A0ABP8MA76</accession>
<dbReference type="Proteomes" id="UP001501508">
    <property type="component" value="Unassembled WGS sequence"/>
</dbReference>
<dbReference type="InterPro" id="IPR012997">
    <property type="entry name" value="RplA"/>
</dbReference>
<keyword evidence="3" id="KW-0732">Signal</keyword>
<dbReference type="InterPro" id="IPR036908">
    <property type="entry name" value="RlpA-like_sf"/>
</dbReference>
<proteinExistence type="inferred from homology"/>
<evidence type="ECO:0000256" key="2">
    <source>
        <dbReference type="ARBA" id="ARBA00023316"/>
    </source>
</evidence>
<dbReference type="PANTHER" id="PTHR34183">
    <property type="entry name" value="ENDOLYTIC PEPTIDOGLYCAN TRANSGLYCOSYLASE RLPA"/>
    <property type="match status" value="1"/>
</dbReference>
<feature type="signal peptide" evidence="3">
    <location>
        <begin position="1"/>
        <end position="24"/>
    </location>
</feature>
<organism evidence="6 7">
    <name type="scientific">Ravibacter arvi</name>
    <dbReference type="NCBI Taxonomy" id="2051041"/>
    <lineage>
        <taxon>Bacteria</taxon>
        <taxon>Pseudomonadati</taxon>
        <taxon>Bacteroidota</taxon>
        <taxon>Cytophagia</taxon>
        <taxon>Cytophagales</taxon>
        <taxon>Spirosomataceae</taxon>
        <taxon>Ravibacter</taxon>
    </lineage>
</organism>
<evidence type="ECO:0000313" key="6">
    <source>
        <dbReference type="EMBL" id="GAA4445733.1"/>
    </source>
</evidence>
<dbReference type="Pfam" id="PF03330">
    <property type="entry name" value="DPBB_1"/>
    <property type="match status" value="1"/>
</dbReference>
<keyword evidence="7" id="KW-1185">Reference proteome</keyword>
<evidence type="ECO:0000256" key="4">
    <source>
        <dbReference type="RuleBase" id="RU003495"/>
    </source>
</evidence>
<reference evidence="7" key="1">
    <citation type="journal article" date="2019" name="Int. J. Syst. Evol. Microbiol.">
        <title>The Global Catalogue of Microorganisms (GCM) 10K type strain sequencing project: providing services to taxonomists for standard genome sequencing and annotation.</title>
        <authorList>
            <consortium name="The Broad Institute Genomics Platform"/>
            <consortium name="The Broad Institute Genome Sequencing Center for Infectious Disease"/>
            <person name="Wu L."/>
            <person name="Ma J."/>
        </authorList>
    </citation>
    <scope>NUCLEOTIDE SEQUENCE [LARGE SCALE GENOMIC DNA]</scope>
    <source>
        <strain evidence="7">JCM 31920</strain>
    </source>
</reference>
<name>A0ABP8MA76_9BACT</name>
<comment type="caution">
    <text evidence="6">The sequence shown here is derived from an EMBL/GenBank/DDBJ whole genome shotgun (WGS) entry which is preliminary data.</text>
</comment>
<gene>
    <name evidence="3" type="primary">rlpA</name>
    <name evidence="6" type="ORF">GCM10023091_37700</name>
</gene>
<sequence precursor="true">MIYSTILLGFTTLLTLLSSPWATTAEVTIHGKASYYSRRFEGKKTAFGEVFRNRLFTAAHRTFPHNTLLEVVNLKNGRNVVVRVNDRGPWKKSHLIDVSEAAAKELGMIRSGVGDVQVRVVGAEGKLFEHERECLAEVMQPNSR</sequence>
<dbReference type="PANTHER" id="PTHR34183:SF1">
    <property type="entry name" value="ENDOLYTIC PEPTIDOGLYCAN TRANSGLYCOSYLASE RLPA"/>
    <property type="match status" value="1"/>
</dbReference>
<dbReference type="InterPro" id="IPR034718">
    <property type="entry name" value="RlpA"/>
</dbReference>
<dbReference type="NCBIfam" id="TIGR00413">
    <property type="entry name" value="rlpA"/>
    <property type="match status" value="1"/>
</dbReference>
<comment type="similarity">
    <text evidence="3 4">Belongs to the RlpA family.</text>
</comment>
<keyword evidence="2 3" id="KW-0961">Cell wall biogenesis/degradation</keyword>
<feature type="chain" id="PRO_5044946510" description="Probable endolytic peptidoglycan transglycosylase RlpA" evidence="3">
    <location>
        <begin position="25"/>
        <end position="144"/>
    </location>
</feature>
<dbReference type="EC" id="4.2.2.-" evidence="3"/>
<evidence type="ECO:0000313" key="7">
    <source>
        <dbReference type="Proteomes" id="UP001501508"/>
    </source>
</evidence>
<evidence type="ECO:0000256" key="1">
    <source>
        <dbReference type="ARBA" id="ARBA00023239"/>
    </source>
</evidence>
<comment type="function">
    <text evidence="3">Lytic transglycosylase with a strong preference for naked glycan strands that lack stem peptides.</text>
</comment>
<keyword evidence="1 3" id="KW-0456">Lyase</keyword>
<evidence type="ECO:0000256" key="3">
    <source>
        <dbReference type="HAMAP-Rule" id="MF_02071"/>
    </source>
</evidence>
<dbReference type="HAMAP" id="MF_02071">
    <property type="entry name" value="RlpA"/>
    <property type="match status" value="1"/>
</dbReference>
<dbReference type="Gene3D" id="2.40.40.10">
    <property type="entry name" value="RlpA-like domain"/>
    <property type="match status" value="1"/>
</dbReference>
<protein>
    <recommendedName>
        <fullName evidence="3">Probable endolytic peptidoglycan transglycosylase RlpA</fullName>
        <ecNumber evidence="3">4.2.2.-</ecNumber>
    </recommendedName>
</protein>
<dbReference type="EMBL" id="BAABEY010000036">
    <property type="protein sequence ID" value="GAA4445733.1"/>
    <property type="molecule type" value="Genomic_DNA"/>
</dbReference>
<feature type="domain" description="RlpA-like protein double-psi beta-barrel" evidence="5">
    <location>
        <begin position="30"/>
        <end position="118"/>
    </location>
</feature>
<evidence type="ECO:0000259" key="5">
    <source>
        <dbReference type="Pfam" id="PF03330"/>
    </source>
</evidence>
<dbReference type="InterPro" id="IPR009009">
    <property type="entry name" value="RlpA-like_DPBB"/>
</dbReference>
<dbReference type="SUPFAM" id="SSF50685">
    <property type="entry name" value="Barwin-like endoglucanases"/>
    <property type="match status" value="1"/>
</dbReference>
<dbReference type="CDD" id="cd22268">
    <property type="entry name" value="DPBB_RlpA-like"/>
    <property type="match status" value="1"/>
</dbReference>